<dbReference type="Proteomes" id="UP001230649">
    <property type="component" value="Unassembled WGS sequence"/>
</dbReference>
<sequence length="840" mass="94096">MSNAKKDKPVDPEKVMAAATELESLKDDEGCASELPFDHWNSEVVQNRIAFLHTAQTNKARQIHNLLLQLTESVANSLRGDPKDAMGSLGYSDRPSGSGGDPSSSLTGPTHSSSRDSGPFDAMSGFSEERSGTSTSQTGIALVSTNASIHVSQSSRSGSMTAPLSTTSFGSSQDNYRGQQSSRHSSPLKRSHSERQEFDEYRATQDEQLSRPIKKIKVEGQEADGIVSRLWKYAWQLIAAPEETSRTINGSTSENQKAIQEDKLQILRKMMDKEEIQVPEHNPTIDLTVDSDNEETGNHRNGRTPSKTNGHSRKGKERANGTPRTPGAASFRPHGSLFHNEINLPDDDASLRHSTRRWHSPASQARGTPSRQTPNTNKYLDRSTLGTSTWSTQRLTTPTRPKLGQTLSTLGNSIARLESAQRGNASPSVASVGDSQGRDRWGLNAKQRENLDKTVPRFRGVKSDDVPVPVVLKTGSEGYRQLLETLRAAPGVGERSNLTLSTLEFAKAWGDAGLGHKNDDLKKSTSVSSTAKATKPEKWLQRQREISQKAYDEAKARDDTYKEITKELEKLTVEENRIRDEALAKARARALKKKVELPALTDEQLAEVSAQLKNPGFQSKCDREEVGPKELQLLGPKQWLNDEVINFYGALLMERAAKEGKRKVHFFNSFFFTKMAKDGYEKSRIGRWTKKIDIFSKDIVIFPINQNNMHWVCGAINIKDKRFEYYDSLSSTPNNHAFAVMREYIQKEHTDKKKKPIDLSDWEDYYDPKGPQQKNGFDCGVFTCQTLEHRARGVGDRGDDVTETDAWEFEQDHMSRIRDLMRWELINAKLAKRGEDEDEN</sequence>
<name>A0ACC2V823_9TREE</name>
<accession>A0ACC2V823</accession>
<gene>
    <name evidence="1" type="ORF">QFC20_006643</name>
</gene>
<dbReference type="EMBL" id="JASBWS010000123">
    <property type="protein sequence ID" value="KAJ9095500.1"/>
    <property type="molecule type" value="Genomic_DNA"/>
</dbReference>
<organism evidence="1 2">
    <name type="scientific">Naganishia adeliensis</name>
    <dbReference type="NCBI Taxonomy" id="92952"/>
    <lineage>
        <taxon>Eukaryota</taxon>
        <taxon>Fungi</taxon>
        <taxon>Dikarya</taxon>
        <taxon>Basidiomycota</taxon>
        <taxon>Agaricomycotina</taxon>
        <taxon>Tremellomycetes</taxon>
        <taxon>Filobasidiales</taxon>
        <taxon>Filobasidiaceae</taxon>
        <taxon>Naganishia</taxon>
    </lineage>
</organism>
<proteinExistence type="predicted"/>
<comment type="caution">
    <text evidence="1">The sequence shown here is derived from an EMBL/GenBank/DDBJ whole genome shotgun (WGS) entry which is preliminary data.</text>
</comment>
<reference evidence="1" key="1">
    <citation type="submission" date="2023-04" db="EMBL/GenBank/DDBJ databases">
        <title>Draft Genome sequencing of Naganishia species isolated from polar environments using Oxford Nanopore Technology.</title>
        <authorList>
            <person name="Leo P."/>
            <person name="Venkateswaran K."/>
        </authorList>
    </citation>
    <scope>NUCLEOTIDE SEQUENCE</scope>
    <source>
        <strain evidence="1">MNA-CCFEE 5262</strain>
    </source>
</reference>
<keyword evidence="2" id="KW-1185">Reference proteome</keyword>
<protein>
    <submittedName>
        <fullName evidence="1">Uncharacterized protein</fullName>
    </submittedName>
</protein>
<evidence type="ECO:0000313" key="1">
    <source>
        <dbReference type="EMBL" id="KAJ9095500.1"/>
    </source>
</evidence>
<evidence type="ECO:0000313" key="2">
    <source>
        <dbReference type="Proteomes" id="UP001230649"/>
    </source>
</evidence>